<proteinExistence type="predicted"/>
<dbReference type="AlphaFoldDB" id="A0A0B1R8V0"/>
<evidence type="ECO:0000313" key="2">
    <source>
        <dbReference type="EMBL" id="KHJ68081.1"/>
    </source>
</evidence>
<reference evidence="2 3" key="1">
    <citation type="submission" date="2014-11" db="EMBL/GenBank/DDBJ databases">
        <title>Genome sequencing of Pantoea rodasii ND03.</title>
        <authorList>
            <person name="Muhamad Yunos N.Y."/>
            <person name="Chan K.-G."/>
        </authorList>
    </citation>
    <scope>NUCLEOTIDE SEQUENCE [LARGE SCALE GENOMIC DNA]</scope>
    <source>
        <strain evidence="2 3">ND03</strain>
    </source>
</reference>
<evidence type="ECO:0000313" key="3">
    <source>
        <dbReference type="Proteomes" id="UP000030853"/>
    </source>
</evidence>
<keyword evidence="1" id="KW-0472">Membrane</keyword>
<protein>
    <submittedName>
        <fullName evidence="2">Membrane protein</fullName>
    </submittedName>
</protein>
<dbReference type="RefSeq" id="WP_039330860.1">
    <property type="nucleotide sequence ID" value="NZ_JTJJ01000036.1"/>
</dbReference>
<evidence type="ECO:0000256" key="1">
    <source>
        <dbReference type="SAM" id="Phobius"/>
    </source>
</evidence>
<dbReference type="Pfam" id="PF03988">
    <property type="entry name" value="DUF347"/>
    <property type="match status" value="4"/>
</dbReference>
<sequence>MTDTFTELKTKVPQATLLFWVLKMMSTTVGETGADWINFGLGFGLTGTSLISALLLLLVLLFQVRATRYIPWLYWLTVLMVSVSGTLLTDYLTDQLQVPLLYSVAMFGSGLVMVLMFWHRTEGTLAFSSINTKSRELYYWLAIMITFAFGTALGDALAERLSLGYVTTTLLFAVLIAVSSVLWRVGKLSSVTCFWTVYVLTRPLGASLADLFSQPIKEGGLGYGTTPVNIIFLLAMAILIGASTVYGHSSRQMSKL</sequence>
<keyword evidence="1" id="KW-0812">Transmembrane</keyword>
<feature type="transmembrane region" description="Helical" evidence="1">
    <location>
        <begin position="69"/>
        <end position="88"/>
    </location>
</feature>
<name>A0A0B1R8V0_9GAMM</name>
<organism evidence="2 3">
    <name type="scientific">Pantoea rodasii</name>
    <dbReference type="NCBI Taxonomy" id="1076549"/>
    <lineage>
        <taxon>Bacteria</taxon>
        <taxon>Pseudomonadati</taxon>
        <taxon>Pseudomonadota</taxon>
        <taxon>Gammaproteobacteria</taxon>
        <taxon>Enterobacterales</taxon>
        <taxon>Erwiniaceae</taxon>
        <taxon>Pantoea</taxon>
    </lineage>
</organism>
<dbReference type="Proteomes" id="UP000030853">
    <property type="component" value="Unassembled WGS sequence"/>
</dbReference>
<comment type="caution">
    <text evidence="2">The sequence shown here is derived from an EMBL/GenBank/DDBJ whole genome shotgun (WGS) entry which is preliminary data.</text>
</comment>
<feature type="transmembrane region" description="Helical" evidence="1">
    <location>
        <begin position="228"/>
        <end position="247"/>
    </location>
</feature>
<feature type="transmembrane region" description="Helical" evidence="1">
    <location>
        <begin position="100"/>
        <end position="118"/>
    </location>
</feature>
<dbReference type="EMBL" id="JTJJ01000036">
    <property type="protein sequence ID" value="KHJ68081.1"/>
    <property type="molecule type" value="Genomic_DNA"/>
</dbReference>
<gene>
    <name evidence="2" type="ORF">QU24_10840</name>
</gene>
<feature type="transmembrane region" description="Helical" evidence="1">
    <location>
        <begin position="36"/>
        <end position="62"/>
    </location>
</feature>
<dbReference type="InterPro" id="IPR007136">
    <property type="entry name" value="DUF347"/>
</dbReference>
<keyword evidence="1" id="KW-1133">Transmembrane helix</keyword>
<feature type="transmembrane region" description="Helical" evidence="1">
    <location>
        <begin position="163"/>
        <end position="183"/>
    </location>
</feature>
<accession>A0A0B1R8V0</accession>
<feature type="transmembrane region" description="Helical" evidence="1">
    <location>
        <begin position="138"/>
        <end position="157"/>
    </location>
</feature>
<feature type="transmembrane region" description="Helical" evidence="1">
    <location>
        <begin position="195"/>
        <end position="216"/>
    </location>
</feature>